<reference evidence="3 4" key="1">
    <citation type="submission" date="2019-01" db="EMBL/GenBank/DDBJ databases">
        <title>Litorilituus lipolytica sp. nov., isolated from intertidal sand of the Yellow Sea in China.</title>
        <authorList>
            <person name="Liu A."/>
        </authorList>
    </citation>
    <scope>NUCLEOTIDE SEQUENCE [LARGE SCALE GENOMIC DNA]</scope>
    <source>
        <strain evidence="3 4">RZ04</strain>
    </source>
</reference>
<protein>
    <submittedName>
        <fullName evidence="3">3-hydroxybutyrate dehydrogenase</fullName>
        <ecNumber evidence="3">1.1.1.30</ecNumber>
    </submittedName>
</protein>
<keyword evidence="4" id="KW-1185">Reference proteome</keyword>
<dbReference type="NCBIfam" id="TIGR01963">
    <property type="entry name" value="PHB_DH"/>
    <property type="match status" value="1"/>
</dbReference>
<proteinExistence type="inferred from homology"/>
<dbReference type="NCBIfam" id="NF009093">
    <property type="entry name" value="PRK12429.1"/>
    <property type="match status" value="1"/>
</dbReference>
<dbReference type="Pfam" id="PF00106">
    <property type="entry name" value="adh_short"/>
    <property type="match status" value="1"/>
</dbReference>
<dbReference type="InterPro" id="IPR050259">
    <property type="entry name" value="SDR"/>
</dbReference>
<dbReference type="AlphaFoldDB" id="A0A502KSI0"/>
<dbReference type="RefSeq" id="WP_140603484.1">
    <property type="nucleotide sequence ID" value="NZ_SAWY01000021.1"/>
</dbReference>
<name>A0A502KSI0_9GAMM</name>
<dbReference type="PANTHER" id="PTHR42879:SF2">
    <property type="entry name" value="3-OXOACYL-[ACYL-CARRIER-PROTEIN] REDUCTASE FABG"/>
    <property type="match status" value="1"/>
</dbReference>
<dbReference type="PRINTS" id="PR00081">
    <property type="entry name" value="GDHRDH"/>
</dbReference>
<dbReference type="EC" id="1.1.1.30" evidence="3"/>
<evidence type="ECO:0000256" key="2">
    <source>
        <dbReference type="RuleBase" id="RU000363"/>
    </source>
</evidence>
<keyword evidence="3" id="KW-0560">Oxidoreductase</keyword>
<dbReference type="GO" id="GO:0003858">
    <property type="term" value="F:3-hydroxybutyrate dehydrogenase activity"/>
    <property type="evidence" value="ECO:0007669"/>
    <property type="project" value="UniProtKB-EC"/>
</dbReference>
<dbReference type="Gene3D" id="3.40.50.720">
    <property type="entry name" value="NAD(P)-binding Rossmann-like Domain"/>
    <property type="match status" value="1"/>
</dbReference>
<dbReference type="InterPro" id="IPR011294">
    <property type="entry name" value="3-OHbutyrate_DH"/>
</dbReference>
<dbReference type="OrthoDB" id="9786435at2"/>
<dbReference type="SUPFAM" id="SSF51735">
    <property type="entry name" value="NAD(P)-binding Rossmann-fold domains"/>
    <property type="match status" value="1"/>
</dbReference>
<dbReference type="FunFam" id="3.40.50.720:FF:000084">
    <property type="entry name" value="Short-chain dehydrogenase reductase"/>
    <property type="match status" value="1"/>
</dbReference>
<dbReference type="InterPro" id="IPR002347">
    <property type="entry name" value="SDR_fam"/>
</dbReference>
<evidence type="ECO:0000313" key="3">
    <source>
        <dbReference type="EMBL" id="TPH14598.1"/>
    </source>
</evidence>
<sequence length="260" mass="27689">MLNGKTALITGSTSGIGLATAHVLAEQGINLVLHGLLPEAEGIALAAEFAEKYNVKTLFDGANLMEPEAIETLMTKAVTHMGAVDILVNNAGLQHTEAVDTFPTNKWDMIIAINLSAAFHTIQQSLPRMKANGWGRIINIASVHGLVGSIHKAAYVAAKHGIVGLTKVVALECAEHGVTVNSICPGWVDTPLINTQIGNIAEQQDVTFEQAKYKLVTAKQPLPEMMNPRQIGEFILFLCSDSARSITGSALPMDGAWTAQ</sequence>
<dbReference type="PROSITE" id="PS00061">
    <property type="entry name" value="ADH_SHORT"/>
    <property type="match status" value="1"/>
</dbReference>
<dbReference type="EMBL" id="SAWY01000021">
    <property type="protein sequence ID" value="TPH14598.1"/>
    <property type="molecule type" value="Genomic_DNA"/>
</dbReference>
<comment type="caution">
    <text evidence="3">The sequence shown here is derived from an EMBL/GenBank/DDBJ whole genome shotgun (WGS) entry which is preliminary data.</text>
</comment>
<dbReference type="GO" id="GO:0032787">
    <property type="term" value="P:monocarboxylic acid metabolic process"/>
    <property type="evidence" value="ECO:0007669"/>
    <property type="project" value="UniProtKB-ARBA"/>
</dbReference>
<dbReference type="Proteomes" id="UP000315303">
    <property type="component" value="Unassembled WGS sequence"/>
</dbReference>
<dbReference type="InterPro" id="IPR020904">
    <property type="entry name" value="Sc_DH/Rdtase_CS"/>
</dbReference>
<gene>
    <name evidence="3" type="ORF">EPA86_10870</name>
</gene>
<dbReference type="PRINTS" id="PR00080">
    <property type="entry name" value="SDRFAMILY"/>
</dbReference>
<comment type="similarity">
    <text evidence="1 2">Belongs to the short-chain dehydrogenases/reductases (SDR) family.</text>
</comment>
<accession>A0A502KSI0</accession>
<dbReference type="InterPro" id="IPR036291">
    <property type="entry name" value="NAD(P)-bd_dom_sf"/>
</dbReference>
<evidence type="ECO:0000313" key="4">
    <source>
        <dbReference type="Proteomes" id="UP000315303"/>
    </source>
</evidence>
<organism evidence="3 4">
    <name type="scientific">Litorilituus lipolyticus</name>
    <dbReference type="NCBI Taxonomy" id="2491017"/>
    <lineage>
        <taxon>Bacteria</taxon>
        <taxon>Pseudomonadati</taxon>
        <taxon>Pseudomonadota</taxon>
        <taxon>Gammaproteobacteria</taxon>
        <taxon>Alteromonadales</taxon>
        <taxon>Colwelliaceae</taxon>
        <taxon>Litorilituus</taxon>
    </lineage>
</organism>
<dbReference type="PANTHER" id="PTHR42879">
    <property type="entry name" value="3-OXOACYL-(ACYL-CARRIER-PROTEIN) REDUCTASE"/>
    <property type="match status" value="1"/>
</dbReference>
<evidence type="ECO:0000256" key="1">
    <source>
        <dbReference type="ARBA" id="ARBA00006484"/>
    </source>
</evidence>